<gene>
    <name evidence="1" type="ORF">FC871_14265</name>
</gene>
<name>A0A846J663_CLOBO</name>
<dbReference type="EMBL" id="SWQE01000007">
    <property type="protein sequence ID" value="NFJ09616.1"/>
    <property type="molecule type" value="Genomic_DNA"/>
</dbReference>
<sequence length="114" mass="13108">MDRDKRKDWLKDLKPGDEVTVESVGFGYRDYAIKKIDKISPTGRITIGGAVFSHKGKEMGIKDSWTRAKALVPVSQEIKDYVRRKKLYTKVKNIDWAEVSLVNLEEIARILKID</sequence>
<organism evidence="1 2">
    <name type="scientific">Clostridium botulinum</name>
    <dbReference type="NCBI Taxonomy" id="1491"/>
    <lineage>
        <taxon>Bacteria</taxon>
        <taxon>Bacillati</taxon>
        <taxon>Bacillota</taxon>
        <taxon>Clostridia</taxon>
        <taxon>Eubacteriales</taxon>
        <taxon>Clostridiaceae</taxon>
        <taxon>Clostridium</taxon>
    </lineage>
</organism>
<evidence type="ECO:0000313" key="1">
    <source>
        <dbReference type="EMBL" id="NFJ09616.1"/>
    </source>
</evidence>
<reference evidence="1 2" key="1">
    <citation type="submission" date="2019-04" db="EMBL/GenBank/DDBJ databases">
        <title>Genome sequencing of Clostridium botulinum Groups I-IV and Clostridium butyricum.</title>
        <authorList>
            <person name="Brunt J."/>
            <person name="Van Vliet A.H.M."/>
            <person name="Stringer S.C."/>
            <person name="Carter A.T."/>
            <person name="Peck M.W."/>
        </authorList>
    </citation>
    <scope>NUCLEOTIDE SEQUENCE [LARGE SCALE GENOMIC DNA]</scope>
    <source>
        <strain evidence="1 2">Colworth BL30</strain>
    </source>
</reference>
<proteinExistence type="predicted"/>
<protein>
    <submittedName>
        <fullName evidence="1">Uncharacterized protein</fullName>
    </submittedName>
</protein>
<dbReference type="AlphaFoldDB" id="A0A846J663"/>
<evidence type="ECO:0000313" key="2">
    <source>
        <dbReference type="Proteomes" id="UP000480039"/>
    </source>
</evidence>
<accession>A0A846J663</accession>
<comment type="caution">
    <text evidence="1">The sequence shown here is derived from an EMBL/GenBank/DDBJ whole genome shotgun (WGS) entry which is preliminary data.</text>
</comment>
<dbReference type="Proteomes" id="UP000480039">
    <property type="component" value="Unassembled WGS sequence"/>
</dbReference>